<comment type="similarity">
    <text evidence="1">Belongs to the bacterial solute-binding protein 5 family.</text>
</comment>
<comment type="caution">
    <text evidence="6">The sequence shown here is derived from an EMBL/GenBank/DDBJ whole genome shotgun (WGS) entry which is preliminary data.</text>
</comment>
<dbReference type="InterPro" id="IPR030678">
    <property type="entry name" value="Peptide/Ni-bd"/>
</dbReference>
<evidence type="ECO:0000256" key="1">
    <source>
        <dbReference type="ARBA" id="ARBA00005695"/>
    </source>
</evidence>
<dbReference type="GO" id="GO:0043190">
    <property type="term" value="C:ATP-binding cassette (ABC) transporter complex"/>
    <property type="evidence" value="ECO:0007669"/>
    <property type="project" value="InterPro"/>
</dbReference>
<evidence type="ECO:0000259" key="5">
    <source>
        <dbReference type="Pfam" id="PF00496"/>
    </source>
</evidence>
<dbReference type="PROSITE" id="PS51257">
    <property type="entry name" value="PROKAR_LIPOPROTEIN"/>
    <property type="match status" value="1"/>
</dbReference>
<proteinExistence type="inferred from homology"/>
<evidence type="ECO:0000313" key="6">
    <source>
        <dbReference type="EMBL" id="MBC6680408.1"/>
    </source>
</evidence>
<dbReference type="GO" id="GO:0015833">
    <property type="term" value="P:peptide transport"/>
    <property type="evidence" value="ECO:0007669"/>
    <property type="project" value="TreeGrafter"/>
</dbReference>
<keyword evidence="7" id="KW-1185">Reference proteome</keyword>
<accession>A0A923NQT8</accession>
<dbReference type="AlphaFoldDB" id="A0A923NQT8"/>
<evidence type="ECO:0000256" key="2">
    <source>
        <dbReference type="ARBA" id="ARBA00022448"/>
    </source>
</evidence>
<keyword evidence="2" id="KW-0813">Transport</keyword>
<name>A0A923NQT8_9FIRM</name>
<dbReference type="InterPro" id="IPR039424">
    <property type="entry name" value="SBP_5"/>
</dbReference>
<feature type="chain" id="PRO_5037264450" evidence="4">
    <location>
        <begin position="34"/>
        <end position="541"/>
    </location>
</feature>
<dbReference type="SUPFAM" id="SSF53850">
    <property type="entry name" value="Periplasmic binding protein-like II"/>
    <property type="match status" value="1"/>
</dbReference>
<keyword evidence="3 4" id="KW-0732">Signal</keyword>
<feature type="signal peptide" evidence="4">
    <location>
        <begin position="1"/>
        <end position="33"/>
    </location>
</feature>
<dbReference type="GO" id="GO:0042597">
    <property type="term" value="C:periplasmic space"/>
    <property type="evidence" value="ECO:0007669"/>
    <property type="project" value="UniProtKB-ARBA"/>
</dbReference>
<dbReference type="Proteomes" id="UP000602647">
    <property type="component" value="Unassembled WGS sequence"/>
</dbReference>
<evidence type="ECO:0000256" key="4">
    <source>
        <dbReference type="SAM" id="SignalP"/>
    </source>
</evidence>
<evidence type="ECO:0000256" key="3">
    <source>
        <dbReference type="ARBA" id="ARBA00022729"/>
    </source>
</evidence>
<dbReference type="EMBL" id="JACRYT010000012">
    <property type="protein sequence ID" value="MBC6680408.1"/>
    <property type="molecule type" value="Genomic_DNA"/>
</dbReference>
<dbReference type="InterPro" id="IPR000914">
    <property type="entry name" value="SBP_5_dom"/>
</dbReference>
<sequence length="541" mass="59261">MKRLKKNTGWSKWISLTLIVLLAAAILAGCGSADQGAESGAEDGVTAYVGGTIFESSLDPVKGGMAYGYSFINSALTKVSPESEYVGDLAKDWEISDDARTYTFKLRQDVKFHDGSDFTAEDVVFTYNTVKENQGDNANVDLSRLESVTARGDDTVVFTLKEPYSSFLDQTALLGIVPSDGYDSETFDTMPVGTGPWKIVQYDTEQKIIVAANESYYEGAPEISQVTLLNMEEDTAIANAKSGQLDVVMVDPAYVSEEVEGMHTENLETMDVRQISLPVTKETSYTTESGKTITVGNNVTADKAVRQALTIGIDRGKIIDDALNGVGKPAEGFTTNLSWGNPANFEDNDKEGAAKLLEDAGWKKGSDGIYEKDGQKCRFTLLSPSGDTARYQLAAAFAEEAKSIGIQVDLDQKTWDELNTEAASNGVVWGWGQYDPVILKNLFYSEAFTGDGTANTVRYSNKTVDRLIDTALGANNREDAVRAWKQAQEESANDYAYIYLVNIEHSYFVKDNLDISVETQIPHPHGHGMPVINNMKDWSWK</sequence>
<dbReference type="Pfam" id="PF00496">
    <property type="entry name" value="SBP_bac_5"/>
    <property type="match status" value="1"/>
</dbReference>
<dbReference type="Gene3D" id="3.40.190.10">
    <property type="entry name" value="Periplasmic binding protein-like II"/>
    <property type="match status" value="1"/>
</dbReference>
<organism evidence="6 7">
    <name type="scientific">Zhenpiania hominis</name>
    <dbReference type="NCBI Taxonomy" id="2763644"/>
    <lineage>
        <taxon>Bacteria</taxon>
        <taxon>Bacillati</taxon>
        <taxon>Bacillota</taxon>
        <taxon>Clostridia</taxon>
        <taxon>Peptostreptococcales</taxon>
        <taxon>Anaerovoracaceae</taxon>
        <taxon>Zhenpiania</taxon>
    </lineage>
</organism>
<protein>
    <submittedName>
        <fullName evidence="6">ABC transporter substrate-binding protein</fullName>
    </submittedName>
</protein>
<evidence type="ECO:0000313" key="7">
    <source>
        <dbReference type="Proteomes" id="UP000602647"/>
    </source>
</evidence>
<feature type="domain" description="Solute-binding protein family 5" evidence="5">
    <location>
        <begin position="84"/>
        <end position="433"/>
    </location>
</feature>
<dbReference type="PANTHER" id="PTHR30290">
    <property type="entry name" value="PERIPLASMIC BINDING COMPONENT OF ABC TRANSPORTER"/>
    <property type="match status" value="1"/>
</dbReference>
<dbReference type="RefSeq" id="WP_187303503.1">
    <property type="nucleotide sequence ID" value="NZ_JACRYT010000012.1"/>
</dbReference>
<gene>
    <name evidence="6" type="ORF">H9L42_11320</name>
</gene>
<dbReference type="GO" id="GO:1904680">
    <property type="term" value="F:peptide transmembrane transporter activity"/>
    <property type="evidence" value="ECO:0007669"/>
    <property type="project" value="TreeGrafter"/>
</dbReference>
<dbReference type="PANTHER" id="PTHR30290:SF9">
    <property type="entry name" value="OLIGOPEPTIDE-BINDING PROTEIN APPA"/>
    <property type="match status" value="1"/>
</dbReference>
<dbReference type="Gene3D" id="3.10.105.10">
    <property type="entry name" value="Dipeptide-binding Protein, Domain 3"/>
    <property type="match status" value="1"/>
</dbReference>
<dbReference type="PIRSF" id="PIRSF002741">
    <property type="entry name" value="MppA"/>
    <property type="match status" value="1"/>
</dbReference>
<dbReference type="CDD" id="cd08518">
    <property type="entry name" value="PBP2_NikA_DppA_OppA_like_19"/>
    <property type="match status" value="1"/>
</dbReference>
<reference evidence="6" key="1">
    <citation type="submission" date="2020-08" db="EMBL/GenBank/DDBJ databases">
        <title>Genome public.</title>
        <authorList>
            <person name="Liu C."/>
            <person name="Sun Q."/>
        </authorList>
    </citation>
    <scope>NUCLEOTIDE SEQUENCE</scope>
    <source>
        <strain evidence="6">BX12</strain>
    </source>
</reference>